<evidence type="ECO:0000256" key="2">
    <source>
        <dbReference type="ARBA" id="ARBA00012581"/>
    </source>
</evidence>
<dbReference type="GO" id="GO:0006629">
    <property type="term" value="P:lipid metabolic process"/>
    <property type="evidence" value="ECO:0007669"/>
    <property type="project" value="InterPro"/>
</dbReference>
<dbReference type="CDD" id="cd08586">
    <property type="entry name" value="PI-PLCc_BcPLC_like"/>
    <property type="match status" value="1"/>
</dbReference>
<evidence type="ECO:0000259" key="6">
    <source>
        <dbReference type="SMART" id="SM00148"/>
    </source>
</evidence>
<feature type="domain" description="Phosphatidylinositol-specific phospholipase C X" evidence="6">
    <location>
        <begin position="140"/>
        <end position="311"/>
    </location>
</feature>
<reference evidence="8" key="1">
    <citation type="submission" date="2016-11" db="EMBL/GenBank/DDBJ databases">
        <authorList>
            <person name="Varghese N."/>
            <person name="Submissions S."/>
        </authorList>
    </citation>
    <scope>NUCLEOTIDE SEQUENCE [LARGE SCALE GENOMIC DNA]</scope>
    <source>
        <strain evidence="8">DSM 24724</strain>
    </source>
</reference>
<proteinExistence type="predicted"/>
<evidence type="ECO:0000313" key="8">
    <source>
        <dbReference type="Proteomes" id="UP000184028"/>
    </source>
</evidence>
<dbReference type="OrthoDB" id="7191982at2"/>
<dbReference type="PANTHER" id="PTHR13593:SF148">
    <property type="entry name" value="PHOSPHATIDYLINOSITOL-SPECIFIC PHOSPHOLIPASE C X DOMAIN-CONTAINING PROTEIN"/>
    <property type="match status" value="1"/>
</dbReference>
<dbReference type="InterPro" id="IPR000909">
    <property type="entry name" value="PLipase_C_PInositol-sp_X_dom"/>
</dbReference>
<evidence type="ECO:0000256" key="3">
    <source>
        <dbReference type="ARBA" id="ARBA00019758"/>
    </source>
</evidence>
<gene>
    <name evidence="7" type="ORF">SAMN05444484_109117</name>
</gene>
<dbReference type="Pfam" id="PF00388">
    <property type="entry name" value="PI-PLC-X"/>
    <property type="match status" value="1"/>
</dbReference>
<dbReference type="SMART" id="SM00148">
    <property type="entry name" value="PLCXc"/>
    <property type="match status" value="1"/>
</dbReference>
<name>A0A1M7LHS7_9FLAO</name>
<evidence type="ECO:0000256" key="1">
    <source>
        <dbReference type="ARBA" id="ARBA00001316"/>
    </source>
</evidence>
<dbReference type="SUPFAM" id="SSF51695">
    <property type="entry name" value="PLC-like phosphodiesterases"/>
    <property type="match status" value="1"/>
</dbReference>
<comment type="catalytic activity">
    <reaction evidence="1">
        <text>a 1,2-diacyl-sn-glycero-3-phospho-(1D-myo-inositol) = 1D-myo-inositol 1,2-cyclic phosphate + a 1,2-diacyl-sn-glycerol</text>
        <dbReference type="Rhea" id="RHEA:17093"/>
        <dbReference type="ChEBI" id="CHEBI:17815"/>
        <dbReference type="ChEBI" id="CHEBI:57880"/>
        <dbReference type="ChEBI" id="CHEBI:58484"/>
        <dbReference type="EC" id="4.6.1.13"/>
    </reaction>
</comment>
<dbReference type="AlphaFoldDB" id="A0A1M7LHS7"/>
<dbReference type="GO" id="GO:0008081">
    <property type="term" value="F:phosphoric diester hydrolase activity"/>
    <property type="evidence" value="ECO:0007669"/>
    <property type="project" value="InterPro"/>
</dbReference>
<dbReference type="Proteomes" id="UP000184028">
    <property type="component" value="Unassembled WGS sequence"/>
</dbReference>
<accession>A0A1M7LHS7</accession>
<evidence type="ECO:0000313" key="7">
    <source>
        <dbReference type="EMBL" id="SHM77538.1"/>
    </source>
</evidence>
<dbReference type="STRING" id="946677.SAMN05444484_109117"/>
<dbReference type="InterPro" id="IPR051057">
    <property type="entry name" value="PI-PLC_domain"/>
</dbReference>
<dbReference type="PANTHER" id="PTHR13593">
    <property type="match status" value="1"/>
</dbReference>
<sequence length="450" mass="50774">MGQGGYLMLKNSTSYRWVKTDHHSYQMKSWDSKFPGIIEPGTSASIYIEWTEGTKNKKDDSGEIDYTLQGTNNKFQIQARAKNGFEIKAAFLHIPGLGGEVSLGWNHNGAIYFTLIGQNPKFSFIASNQSHPNWMEFLPDSCSIASLTVPGTHDSCTFGINEGLIKGLPNEVLAMFHTVTALAVPIILGLTKCQDLTIRQQLDLGIRFLDIRIQKSGNKLEAYHGGIRLHMNFSEILTECYRFLDLNKKETILLSVQNEGSGKNPIKDLVEAEIKKNIKYWATQEKGTETIPRTTIPSLGQVRGKLLLIRRYSSDEDYGINASSWPDNSDYFERKINNIDEKIEVQDAYKVATLFNIHTKWEKVEKHFQRSTSHPDHKSLFLNFASGSSTGAYPYTVAYQGDGVTIKGVNSRMLEYLKNNYYKQKLGVIPLDFPEKTTNLVTALINCNPF</sequence>
<keyword evidence="8" id="KW-1185">Reference proteome</keyword>
<protein>
    <recommendedName>
        <fullName evidence="3">1-phosphatidylinositol phosphodiesterase</fullName>
        <ecNumber evidence="2">4.6.1.13</ecNumber>
    </recommendedName>
    <alternativeName>
        <fullName evidence="4">Phosphatidylinositol diacylglycerol-lyase</fullName>
    </alternativeName>
    <alternativeName>
        <fullName evidence="5">Phosphatidylinositol-specific phospholipase C</fullName>
    </alternativeName>
</protein>
<evidence type="ECO:0000256" key="4">
    <source>
        <dbReference type="ARBA" id="ARBA00030474"/>
    </source>
</evidence>
<evidence type="ECO:0000256" key="5">
    <source>
        <dbReference type="ARBA" id="ARBA00030782"/>
    </source>
</evidence>
<dbReference type="PROSITE" id="PS50007">
    <property type="entry name" value="PIPLC_X_DOMAIN"/>
    <property type="match status" value="1"/>
</dbReference>
<dbReference type="RefSeq" id="WP_082815665.1">
    <property type="nucleotide sequence ID" value="NZ_FRBT01000009.1"/>
</dbReference>
<dbReference type="InterPro" id="IPR017946">
    <property type="entry name" value="PLC-like_Pdiesterase_TIM-brl"/>
</dbReference>
<dbReference type="EC" id="4.6.1.13" evidence="2"/>
<dbReference type="EMBL" id="FRBT01000009">
    <property type="protein sequence ID" value="SHM77538.1"/>
    <property type="molecule type" value="Genomic_DNA"/>
</dbReference>
<dbReference type="Gene3D" id="3.20.20.190">
    <property type="entry name" value="Phosphatidylinositol (PI) phosphodiesterase"/>
    <property type="match status" value="1"/>
</dbReference>
<dbReference type="GO" id="GO:0004436">
    <property type="term" value="F:phosphatidylinositol diacylglycerol-lyase activity"/>
    <property type="evidence" value="ECO:0007669"/>
    <property type="project" value="UniProtKB-EC"/>
</dbReference>
<organism evidence="7 8">
    <name type="scientific">Flavobacterium chilense</name>
    <dbReference type="NCBI Taxonomy" id="946677"/>
    <lineage>
        <taxon>Bacteria</taxon>
        <taxon>Pseudomonadati</taxon>
        <taxon>Bacteroidota</taxon>
        <taxon>Flavobacteriia</taxon>
        <taxon>Flavobacteriales</taxon>
        <taxon>Flavobacteriaceae</taxon>
        <taxon>Flavobacterium</taxon>
    </lineage>
</organism>